<dbReference type="SUPFAM" id="SSF54197">
    <property type="entry name" value="HIT-like"/>
    <property type="match status" value="1"/>
</dbReference>
<evidence type="ECO:0000256" key="2">
    <source>
        <dbReference type="PIRSR" id="PIRSR601310-3"/>
    </source>
</evidence>
<feature type="short sequence motif" description="Histidine triad motif" evidence="2 3">
    <location>
        <begin position="85"/>
        <end position="89"/>
    </location>
</feature>
<dbReference type="PRINTS" id="PR00332">
    <property type="entry name" value="HISTRIAD"/>
</dbReference>
<gene>
    <name evidence="5" type="ORF">LM010_08580</name>
</gene>
<dbReference type="PANTHER" id="PTHR42997:SF1">
    <property type="entry name" value="AP-4-A PHOSPHORYLASE"/>
    <property type="match status" value="1"/>
</dbReference>
<accession>A0A5P8JVA3</accession>
<dbReference type="AlphaFoldDB" id="A0A5P8JVA3"/>
<protein>
    <submittedName>
        <fullName evidence="5">HIT domain-containing protein</fullName>
    </submittedName>
</protein>
<name>A0A5P8JVA3_9LACO</name>
<dbReference type="InterPro" id="IPR036265">
    <property type="entry name" value="HIT-like_sf"/>
</dbReference>
<feature type="active site" description="Tele-AMP-histidine intermediate" evidence="1">
    <location>
        <position position="87"/>
    </location>
</feature>
<dbReference type="PANTHER" id="PTHR42997">
    <property type="entry name" value="HIT FAMILY HYDROLASE"/>
    <property type="match status" value="1"/>
</dbReference>
<dbReference type="EMBL" id="CP045068">
    <property type="protein sequence ID" value="QFQ92978.1"/>
    <property type="molecule type" value="Genomic_DNA"/>
</dbReference>
<dbReference type="Proteomes" id="UP000388452">
    <property type="component" value="Chromosome"/>
</dbReference>
<dbReference type="InterPro" id="IPR011146">
    <property type="entry name" value="HIT-like"/>
</dbReference>
<evidence type="ECO:0000313" key="6">
    <source>
        <dbReference type="Proteomes" id="UP000388452"/>
    </source>
</evidence>
<dbReference type="Gene3D" id="3.30.428.10">
    <property type="entry name" value="HIT-like"/>
    <property type="match status" value="1"/>
</dbReference>
<sequence length="112" mass="12482">MSTDRIIDQNELALAFFDRSPVAPGHLLVIPKRHCHDFFALTPEELTAIQDLLQRGKAWLEQTSHPDGYNVGFNVNAASGQSVWHAHCHLIPRWTGDVPYARGGIRQILGGD</sequence>
<organism evidence="5 6">
    <name type="scientific">Lacticaseibacillus manihotivorans</name>
    <dbReference type="NCBI Taxonomy" id="88233"/>
    <lineage>
        <taxon>Bacteria</taxon>
        <taxon>Bacillati</taxon>
        <taxon>Bacillota</taxon>
        <taxon>Bacilli</taxon>
        <taxon>Lactobacillales</taxon>
        <taxon>Lactobacillaceae</taxon>
        <taxon>Lacticaseibacillus</taxon>
    </lineage>
</organism>
<dbReference type="InterPro" id="IPR052908">
    <property type="entry name" value="AP-4-A_phosphorylase"/>
</dbReference>
<dbReference type="InterPro" id="IPR001310">
    <property type="entry name" value="Histidine_triad_HIT"/>
</dbReference>
<evidence type="ECO:0000259" key="4">
    <source>
        <dbReference type="PROSITE" id="PS51084"/>
    </source>
</evidence>
<dbReference type="GO" id="GO:0003824">
    <property type="term" value="F:catalytic activity"/>
    <property type="evidence" value="ECO:0007669"/>
    <property type="project" value="InterPro"/>
</dbReference>
<evidence type="ECO:0000256" key="1">
    <source>
        <dbReference type="PIRSR" id="PIRSR601310-1"/>
    </source>
</evidence>
<dbReference type="PROSITE" id="PS51084">
    <property type="entry name" value="HIT_2"/>
    <property type="match status" value="1"/>
</dbReference>
<evidence type="ECO:0000313" key="5">
    <source>
        <dbReference type="EMBL" id="QFQ92978.1"/>
    </source>
</evidence>
<dbReference type="Pfam" id="PF01230">
    <property type="entry name" value="HIT"/>
    <property type="match status" value="1"/>
</dbReference>
<proteinExistence type="predicted"/>
<evidence type="ECO:0000256" key="3">
    <source>
        <dbReference type="PROSITE-ProRule" id="PRU00464"/>
    </source>
</evidence>
<feature type="domain" description="HIT" evidence="4">
    <location>
        <begin position="1"/>
        <end position="100"/>
    </location>
</feature>
<reference evidence="5 6" key="1">
    <citation type="submission" date="2019-10" db="EMBL/GenBank/DDBJ databases">
        <title>Genome sequencing of Lactobacillus manihotivorans.</title>
        <authorList>
            <person name="Kim K."/>
        </authorList>
    </citation>
    <scope>NUCLEOTIDE SEQUENCE [LARGE SCALE GENOMIC DNA]</scope>
    <source>
        <strain evidence="5 6">LM010</strain>
    </source>
</reference>